<evidence type="ECO:0000313" key="1">
    <source>
        <dbReference type="EMBL" id="WOK06273.1"/>
    </source>
</evidence>
<keyword evidence="2" id="KW-1185">Reference proteome</keyword>
<evidence type="ECO:0000313" key="2">
    <source>
        <dbReference type="Proteomes" id="UP001302349"/>
    </source>
</evidence>
<proteinExistence type="predicted"/>
<dbReference type="Proteomes" id="UP001302349">
    <property type="component" value="Chromosome"/>
</dbReference>
<accession>A0ABZ0IML1</accession>
<dbReference type="SUPFAM" id="SSF52540">
    <property type="entry name" value="P-loop containing nucleoside triphosphate hydrolases"/>
    <property type="match status" value="1"/>
</dbReference>
<sequence>MLKQSRLIFIVGYGRSGSTILDLLLGNSKKVAALGEVAYLTDAVWTSNHYCSCGKSASECEYWSAFKTKWELNSEITIESFLALEKRYSRLSGVTRLFFDKSIDSKSFNTYRKTVSNLYNILLELNDGSIAIDASKLPFRLLILRVLGFRPFVIHLVRDGRAVLGSLKKGHRANLEKGVQKALKPKPTIRVALGWGLANVFSELFSFGLNRILLRYEDLVTDPIFSLKRIESGAEIELHESKEIIVKNLPFIKRHTITGNRLRMSNEIRMVKIPDESWKKSLAVKDAKLFYILTMLLLKRYNYLK</sequence>
<dbReference type="Gene3D" id="3.40.50.300">
    <property type="entry name" value="P-loop containing nucleotide triphosphate hydrolases"/>
    <property type="match status" value="1"/>
</dbReference>
<organism evidence="1 2">
    <name type="scientific">Imperialibacter roseus</name>
    <dbReference type="NCBI Taxonomy" id="1324217"/>
    <lineage>
        <taxon>Bacteria</taxon>
        <taxon>Pseudomonadati</taxon>
        <taxon>Bacteroidota</taxon>
        <taxon>Cytophagia</taxon>
        <taxon>Cytophagales</taxon>
        <taxon>Flammeovirgaceae</taxon>
        <taxon>Imperialibacter</taxon>
    </lineage>
</organism>
<protein>
    <submittedName>
        <fullName evidence="1">Sulfotransferase</fullName>
    </submittedName>
</protein>
<dbReference type="InterPro" id="IPR027417">
    <property type="entry name" value="P-loop_NTPase"/>
</dbReference>
<gene>
    <name evidence="1" type="ORF">RT717_24670</name>
</gene>
<dbReference type="EMBL" id="CP136051">
    <property type="protein sequence ID" value="WOK06273.1"/>
    <property type="molecule type" value="Genomic_DNA"/>
</dbReference>
<reference evidence="1 2" key="1">
    <citation type="journal article" date="2023" name="Microbiol. Resour. Announc.">
        <title>Complete Genome Sequence of Imperialibacter roseus strain P4T.</title>
        <authorList>
            <person name="Tizabi D.R."/>
            <person name="Bachvaroff T."/>
            <person name="Hill R.T."/>
        </authorList>
    </citation>
    <scope>NUCLEOTIDE SEQUENCE [LARGE SCALE GENOMIC DNA]</scope>
    <source>
        <strain evidence="1 2">P4T</strain>
    </source>
</reference>
<name>A0ABZ0IML1_9BACT</name>
<dbReference type="Pfam" id="PF13469">
    <property type="entry name" value="Sulfotransfer_3"/>
    <property type="match status" value="1"/>
</dbReference>
<dbReference type="RefSeq" id="WP_317489000.1">
    <property type="nucleotide sequence ID" value="NZ_CP136051.1"/>
</dbReference>